<proteinExistence type="predicted"/>
<protein>
    <recommendedName>
        <fullName evidence="3">Inorganic pyrophosphatase</fullName>
    </recommendedName>
</protein>
<reference evidence="1" key="1">
    <citation type="submission" date="2020-10" db="EMBL/GenBank/DDBJ databases">
        <title>Taxonomic study of unclassified bacteria belonging to the class Ktedonobacteria.</title>
        <authorList>
            <person name="Yabe S."/>
            <person name="Wang C.M."/>
            <person name="Zheng Y."/>
            <person name="Sakai Y."/>
            <person name="Cavaletti L."/>
            <person name="Monciardini P."/>
            <person name="Donadio S."/>
        </authorList>
    </citation>
    <scope>NUCLEOTIDE SEQUENCE</scope>
    <source>
        <strain evidence="1">SOSP1-1</strain>
    </source>
</reference>
<dbReference type="GO" id="GO:0005737">
    <property type="term" value="C:cytoplasm"/>
    <property type="evidence" value="ECO:0007669"/>
    <property type="project" value="InterPro"/>
</dbReference>
<name>A0A8J3I7I6_9CHLR</name>
<sequence length="117" mass="13066">MSSAAFWRSLDTLVAESKIVIDRARDTPHPRYSDFIYPFDYGYLQGTLSNDGSGIDIWRGTMPDTQVTAVIVNVDLEKRDSEIKVLIGCTPEEQQTILHVHEDGAQSALLIVRKPSS</sequence>
<evidence type="ECO:0008006" key="3">
    <source>
        <dbReference type="Google" id="ProtNLM"/>
    </source>
</evidence>
<evidence type="ECO:0000313" key="2">
    <source>
        <dbReference type="Proteomes" id="UP000612362"/>
    </source>
</evidence>
<dbReference type="EMBL" id="BNJF01000010">
    <property type="protein sequence ID" value="GHO50984.1"/>
    <property type="molecule type" value="Genomic_DNA"/>
</dbReference>
<dbReference type="Gene3D" id="3.90.80.10">
    <property type="entry name" value="Inorganic pyrophosphatase"/>
    <property type="match status" value="1"/>
</dbReference>
<dbReference type="InterPro" id="IPR036649">
    <property type="entry name" value="Pyrophosphatase_sf"/>
</dbReference>
<comment type="caution">
    <text evidence="1">The sequence shown here is derived from an EMBL/GenBank/DDBJ whole genome shotgun (WGS) entry which is preliminary data.</text>
</comment>
<keyword evidence="2" id="KW-1185">Reference proteome</keyword>
<dbReference type="SUPFAM" id="SSF50324">
    <property type="entry name" value="Inorganic pyrophosphatase"/>
    <property type="match status" value="1"/>
</dbReference>
<dbReference type="Proteomes" id="UP000612362">
    <property type="component" value="Unassembled WGS sequence"/>
</dbReference>
<dbReference type="GO" id="GO:0004427">
    <property type="term" value="F:inorganic diphosphate phosphatase activity"/>
    <property type="evidence" value="ECO:0007669"/>
    <property type="project" value="InterPro"/>
</dbReference>
<dbReference type="AlphaFoldDB" id="A0A8J3I7I6"/>
<evidence type="ECO:0000313" key="1">
    <source>
        <dbReference type="EMBL" id="GHO50984.1"/>
    </source>
</evidence>
<organism evidence="1 2">
    <name type="scientific">Ktedonospora formicarum</name>
    <dbReference type="NCBI Taxonomy" id="2778364"/>
    <lineage>
        <taxon>Bacteria</taxon>
        <taxon>Bacillati</taxon>
        <taxon>Chloroflexota</taxon>
        <taxon>Ktedonobacteria</taxon>
        <taxon>Ktedonobacterales</taxon>
        <taxon>Ktedonobacteraceae</taxon>
        <taxon>Ktedonospora</taxon>
    </lineage>
</organism>
<dbReference type="GO" id="GO:0000287">
    <property type="term" value="F:magnesium ion binding"/>
    <property type="evidence" value="ECO:0007669"/>
    <property type="project" value="InterPro"/>
</dbReference>
<accession>A0A8J3I7I6</accession>
<dbReference type="RefSeq" id="WP_220199933.1">
    <property type="nucleotide sequence ID" value="NZ_BNJF01000010.1"/>
</dbReference>
<dbReference type="GO" id="GO:0006796">
    <property type="term" value="P:phosphate-containing compound metabolic process"/>
    <property type="evidence" value="ECO:0007669"/>
    <property type="project" value="InterPro"/>
</dbReference>
<gene>
    <name evidence="1" type="ORF">KSX_91470</name>
</gene>